<keyword evidence="3" id="KW-0560">Oxidoreductase</keyword>
<keyword evidence="1" id="KW-0472">Membrane</keyword>
<dbReference type="Proteomes" id="UP000294299">
    <property type="component" value="Chromosome NFRAN"/>
</dbReference>
<dbReference type="PRINTS" id="PR00412">
    <property type="entry name" value="EPOXHYDRLASE"/>
</dbReference>
<keyword evidence="3" id="KW-0575">Peroxidase</keyword>
<dbReference type="SUPFAM" id="SSF53474">
    <property type="entry name" value="alpha/beta-Hydrolases"/>
    <property type="match status" value="1"/>
</dbReference>
<feature type="domain" description="AB hydrolase-1" evidence="2">
    <location>
        <begin position="95"/>
        <end position="340"/>
    </location>
</feature>
<dbReference type="InterPro" id="IPR000073">
    <property type="entry name" value="AB_hydrolase_1"/>
</dbReference>
<dbReference type="PANTHER" id="PTHR43433">
    <property type="entry name" value="HYDROLASE, ALPHA/BETA FOLD FAMILY PROTEIN"/>
    <property type="match status" value="1"/>
</dbReference>
<evidence type="ECO:0000256" key="1">
    <source>
        <dbReference type="SAM" id="Phobius"/>
    </source>
</evidence>
<dbReference type="EMBL" id="LR216287">
    <property type="protein sequence ID" value="VFJ13619.1"/>
    <property type="molecule type" value="Genomic_DNA"/>
</dbReference>
<evidence type="ECO:0000313" key="4">
    <source>
        <dbReference type="Proteomes" id="UP000294299"/>
    </source>
</evidence>
<dbReference type="Gene3D" id="3.40.50.1820">
    <property type="entry name" value="alpha/beta hydrolase"/>
    <property type="match status" value="1"/>
</dbReference>
<keyword evidence="4" id="KW-1185">Reference proteome</keyword>
<sequence length="359" mass="38910">MLPQENVCMYSNSKIRKNHLLIIVVLSSLLLSSTLLINDGRHGVTNFAYGQTSTTQQINSSHTNSNLVNLQDIPLKKVRVGDIDIAYKMFGKGDPIVLFNGASDGLGAWDPALLTVISTNHSVIAFDQRGIGNSTVGSQPYTHQQLANDTAGLLNALNISKTDVAGLSLGSYLAQQFTIMHPDKVNSLTLVGSSCGGKDHTPKPAEFIRLQSEIVNKSLNNIPLSTDELRELIAASLGPGWVKLHPESVDLPANITSLQQLKPGLPPEIADSQNKVGKYWEDNPQWSSTCDELAKLGKATLVITGTDDIKYQPYVNSLKIAEKIPGAWLVQMKNAGHAVMDQYPEEVGSILNTFLSTIK</sequence>
<dbReference type="Pfam" id="PF00561">
    <property type="entry name" value="Abhydrolase_1"/>
    <property type="match status" value="1"/>
</dbReference>
<evidence type="ECO:0000313" key="3">
    <source>
        <dbReference type="EMBL" id="VFJ13619.1"/>
    </source>
</evidence>
<dbReference type="GO" id="GO:0019806">
    <property type="term" value="F:bromide peroxidase activity"/>
    <property type="evidence" value="ECO:0007669"/>
    <property type="project" value="UniProtKB-EC"/>
</dbReference>
<name>A0A484I7A3_9ARCH</name>
<proteinExistence type="predicted"/>
<protein>
    <submittedName>
        <fullName evidence="3">Putative non-heme bromoperoxidase BpoC</fullName>
        <ecNumber evidence="3">1.11.1.18</ecNumber>
    </submittedName>
</protein>
<dbReference type="AlphaFoldDB" id="A0A484I7A3"/>
<dbReference type="PANTHER" id="PTHR43433:SF5">
    <property type="entry name" value="AB HYDROLASE-1 DOMAIN-CONTAINING PROTEIN"/>
    <property type="match status" value="1"/>
</dbReference>
<gene>
    <name evidence="3" type="primary">bpoC</name>
    <name evidence="3" type="ORF">NFRAN_1297</name>
</gene>
<dbReference type="InterPro" id="IPR050471">
    <property type="entry name" value="AB_hydrolase"/>
</dbReference>
<organism evidence="3 4">
    <name type="scientific">Candidatus Nitrosocosmicus franklandianus</name>
    <dbReference type="NCBI Taxonomy" id="1798806"/>
    <lineage>
        <taxon>Archaea</taxon>
        <taxon>Nitrososphaerota</taxon>
        <taxon>Nitrososphaeria</taxon>
        <taxon>Nitrososphaerales</taxon>
        <taxon>Nitrososphaeraceae</taxon>
        <taxon>Candidatus Nitrosocosmicus</taxon>
    </lineage>
</organism>
<dbReference type="PRINTS" id="PR00111">
    <property type="entry name" value="ABHYDROLASE"/>
</dbReference>
<dbReference type="InterPro" id="IPR000639">
    <property type="entry name" value="Epox_hydrolase-like"/>
</dbReference>
<dbReference type="KEGG" id="nfn:NFRAN_1297"/>
<reference evidence="3 4" key="1">
    <citation type="submission" date="2019-02" db="EMBL/GenBank/DDBJ databases">
        <authorList>
            <person name="Lehtovirta-Morley E L."/>
        </authorList>
    </citation>
    <scope>NUCLEOTIDE SEQUENCE [LARGE SCALE GENOMIC DNA]</scope>
    <source>
        <strain evidence="3">NFRAN1</strain>
    </source>
</reference>
<dbReference type="EC" id="1.11.1.18" evidence="3"/>
<feature type="transmembrane region" description="Helical" evidence="1">
    <location>
        <begin position="20"/>
        <end position="37"/>
    </location>
</feature>
<dbReference type="InterPro" id="IPR029058">
    <property type="entry name" value="AB_hydrolase_fold"/>
</dbReference>
<evidence type="ECO:0000259" key="2">
    <source>
        <dbReference type="Pfam" id="PF00561"/>
    </source>
</evidence>
<accession>A0A484I7A3</accession>
<keyword evidence="1" id="KW-1133">Transmembrane helix</keyword>
<keyword evidence="1" id="KW-0812">Transmembrane</keyword>